<dbReference type="InterPro" id="IPR008929">
    <property type="entry name" value="Chondroitin_lyas"/>
</dbReference>
<dbReference type="PANTHER" id="PTHR46708:SF2">
    <property type="entry name" value="FIBRONECTIN TYPE-III DOMAIN-CONTAINING PROTEIN"/>
    <property type="match status" value="1"/>
</dbReference>
<dbReference type="SUPFAM" id="SSF48230">
    <property type="entry name" value="Chondroitin AC/alginate lyase"/>
    <property type="match status" value="1"/>
</dbReference>
<comment type="subcellular location">
    <subcellularLocation>
        <location evidence="1">Cell envelope</location>
    </subcellularLocation>
</comment>
<accession>A0A5S5CHN8</accession>
<dbReference type="Pfam" id="PF07940">
    <property type="entry name" value="Hepar_II_III_C"/>
    <property type="match status" value="1"/>
</dbReference>
<dbReference type="InterPro" id="IPR008969">
    <property type="entry name" value="CarboxyPept-like_regulatory"/>
</dbReference>
<feature type="domain" description="Fibronectin type-III" evidence="4">
    <location>
        <begin position="1252"/>
        <end position="1346"/>
    </location>
</feature>
<dbReference type="InterPro" id="IPR058094">
    <property type="entry name" value="Ig-like_OmpL47-like"/>
</dbReference>
<evidence type="ECO:0000313" key="5">
    <source>
        <dbReference type="EMBL" id="TYP79306.1"/>
    </source>
</evidence>
<dbReference type="InterPro" id="IPR013783">
    <property type="entry name" value="Ig-like_fold"/>
</dbReference>
<dbReference type="Pfam" id="PF00041">
    <property type="entry name" value="fn3"/>
    <property type="match status" value="2"/>
</dbReference>
<evidence type="ECO:0000256" key="1">
    <source>
        <dbReference type="ARBA" id="ARBA00004196"/>
    </source>
</evidence>
<evidence type="ECO:0000256" key="2">
    <source>
        <dbReference type="ARBA" id="ARBA00022737"/>
    </source>
</evidence>
<dbReference type="InterPro" id="IPR036116">
    <property type="entry name" value="FN3_sf"/>
</dbReference>
<gene>
    <name evidence="5" type="ORF">BCM02_101424</name>
</gene>
<dbReference type="InterPro" id="IPR038179">
    <property type="entry name" value="NigD-like_N_sf"/>
</dbReference>
<dbReference type="InterPro" id="IPR050991">
    <property type="entry name" value="ECM_Regulatory_Proteins"/>
</dbReference>
<keyword evidence="6" id="KW-1185">Reference proteome</keyword>
<dbReference type="InterPro" id="IPR008979">
    <property type="entry name" value="Galactose-bd-like_sf"/>
</dbReference>
<reference evidence="5 6" key="1">
    <citation type="submission" date="2019-07" db="EMBL/GenBank/DDBJ databases">
        <title>Genomic Encyclopedia of Type Strains, Phase III (KMG-III): the genomes of soil and plant-associated and newly described type strains.</title>
        <authorList>
            <person name="Whitman W."/>
        </authorList>
    </citation>
    <scope>NUCLEOTIDE SEQUENCE [LARGE SCALE GENOMIC DNA]</scope>
    <source>
        <strain evidence="5 6">BL24</strain>
    </source>
</reference>
<dbReference type="Gene3D" id="1.50.10.100">
    <property type="entry name" value="Chondroitin AC/alginate lyase"/>
    <property type="match status" value="1"/>
</dbReference>
<dbReference type="Gene3D" id="2.40.50.500">
    <property type="entry name" value="NigD-like N-terminal OB domain"/>
    <property type="match status" value="1"/>
</dbReference>
<feature type="domain" description="Fibronectin type-III" evidence="4">
    <location>
        <begin position="1160"/>
        <end position="1249"/>
    </location>
</feature>
<dbReference type="EMBL" id="VNHS01000001">
    <property type="protein sequence ID" value="TYP79306.1"/>
    <property type="molecule type" value="Genomic_DNA"/>
</dbReference>
<dbReference type="Gene3D" id="2.60.120.260">
    <property type="entry name" value="Galactose-binding domain-like"/>
    <property type="match status" value="1"/>
</dbReference>
<dbReference type="InterPro" id="IPR032518">
    <property type="entry name" value="HepII_N"/>
</dbReference>
<dbReference type="Gene3D" id="2.70.98.70">
    <property type="match status" value="1"/>
</dbReference>
<dbReference type="SUPFAM" id="SSF49464">
    <property type="entry name" value="Carboxypeptidase regulatory domain-like"/>
    <property type="match status" value="1"/>
</dbReference>
<feature type="domain" description="Fibronectin type-III" evidence="4">
    <location>
        <begin position="1581"/>
        <end position="1674"/>
    </location>
</feature>
<dbReference type="NCBIfam" id="NF047446">
    <property type="entry name" value="barrel_OmpL47"/>
    <property type="match status" value="1"/>
</dbReference>
<dbReference type="Proteomes" id="UP000323257">
    <property type="component" value="Unassembled WGS sequence"/>
</dbReference>
<dbReference type="InterPro" id="IPR012480">
    <property type="entry name" value="Hepar_II_III_C"/>
</dbReference>
<organism evidence="5 6">
    <name type="scientific">Paenibacillus methanolicus</name>
    <dbReference type="NCBI Taxonomy" id="582686"/>
    <lineage>
        <taxon>Bacteria</taxon>
        <taxon>Bacillati</taxon>
        <taxon>Bacillota</taxon>
        <taxon>Bacilli</taxon>
        <taxon>Bacillales</taxon>
        <taxon>Paenibacillaceae</taxon>
        <taxon>Paenibacillus</taxon>
    </lineage>
</organism>
<evidence type="ECO:0000259" key="4">
    <source>
        <dbReference type="PROSITE" id="PS50853"/>
    </source>
</evidence>
<dbReference type="Gene3D" id="2.60.40.10">
    <property type="entry name" value="Immunoglobulins"/>
    <property type="match status" value="8"/>
</dbReference>
<dbReference type="PANTHER" id="PTHR46708">
    <property type="entry name" value="TENASCIN"/>
    <property type="match status" value="1"/>
</dbReference>
<protein>
    <submittedName>
        <fullName evidence="5">Fibronectin type III domain protein</fullName>
    </submittedName>
</protein>
<dbReference type="GO" id="GO:0016829">
    <property type="term" value="F:lyase activity"/>
    <property type="evidence" value="ECO:0007669"/>
    <property type="project" value="InterPro"/>
</dbReference>
<dbReference type="Pfam" id="PF16332">
    <property type="entry name" value="DUF4962"/>
    <property type="match status" value="1"/>
</dbReference>
<name>A0A5S5CHN8_9BACL</name>
<evidence type="ECO:0000313" key="6">
    <source>
        <dbReference type="Proteomes" id="UP000323257"/>
    </source>
</evidence>
<proteinExistence type="predicted"/>
<dbReference type="CDD" id="cd00063">
    <property type="entry name" value="FN3"/>
    <property type="match status" value="3"/>
</dbReference>
<dbReference type="PROSITE" id="PS50853">
    <property type="entry name" value="FN3"/>
    <property type="match status" value="3"/>
</dbReference>
<dbReference type="InterPro" id="IPR003961">
    <property type="entry name" value="FN3_dom"/>
</dbReference>
<sequence length="2375" mass="255218">MRSRTKSRRMAIWLLVAMVVGLIDVGAARNAQAADPAPAWPVSVLSGLRMPFAPDGLTTTQNPPDFRWPAVPGADGYHLQVSRDQAVASPVHEKSDLTDNFYNFPREFDSGTWYWKVKFHKPVEGWSVWSDVRKFRIEEQNVPFVVPPIDELIGEVPASHPRIWTTANTLEAFRGLAQTSGREIFAAKKALVDSHLLGTNPAPAEPIVNDPDNDAQVTAMTNAAVQARERLLDAAFVYLIADEPVYLAEAKKRLLGIAAWDPAGSTGYDMQDQVHRSLAMYAAIAYDWLYDDLSAAERATVENMVKTRTETMVSKLISGNHKIKENPYDSHGWSAFGYIGIIATAMLGDIEEAEGWYREVVPSYINILPPWGGEDGGWAQGTGYWQWSASIGQEFMDVLLSSTGLNLYDKAYSRNEGMYPLYAFPHGIPKGIFGDDSEYLPGKPSVSILNRLAQENGDPRLKWSAEAIGTGPDASPNNYFYGDDELEARPPVDLPNARWFQDVGLVAMHSSLYDPDRVSMFFKSSPFGSYNHSHADQNSFIVNAFGESLAVETGYYDDYNSPHNLQYTIQTFSSNAITYDGKTGQATRDIEADGKVKSFITTPLFDAVSADAKTAYKSALEKADRDVIYLRPNVFVVIDRLKSANPQGNEFEWRLHAEDELDIDTDNAGATIVKGEAALKVKFHSPGNLRTEKEEQYLAIAGNEVKPKELSKFAAEQQVHAAFITPKTSAATYVATMEAYKGDSSASNIVSENHGDYLTLAFADGTIVYVRLTTTSGEIDAGTIRFNGSAVALKGDSVLLVDGTKVAKNGITLIESDQPSTIAYSGERVTVSGQSQSRVAVKAPGIERLRDGDNGTDFPRGGTVADGVNARGVQWETVGDMLIMHVEKGQHAFKLNNAAMPQALLNLTMQTNIGGAAGSVTLKAHSDTEGVPVGWGKLNNEAGLYEVEEAPPGFVFEKHGRPDTVYLEANATVIVRGAISQLKLRRIETGGTAEALVWNDPENKRSTLNLLWKEAESFSTSGGGTFSKYMTRPFLSGGTGLGDWKSTGQWAKWTLNVPKAGKYDLVLKYVAGFEPVGTMTGRLAMIGDKYYYIEAPVTNGADGKPDWGRTPEAWKGLRVKSDQQLPAGPVDITMWNAQGAMNLDWIGLIETKADEERPSVPGNVQLVSRTDTTATISWTASTDNVAVKEYAIYVNGAQKSIVPNGTTNATIQGLTADTDYSITVAAVDTSGNPSLGSEPLILSDTTPPEWSGTAAVRAVHLFASAARLNWDPAMEASGSIASYAIYRKGPSESSFAKIATVDGHVHAYDATGLTLGGTYEFRIEATDGENNETTDGPSLTVTLPAAGSTGEYYDSFDGLPLGTMAAGGGWTPQTPNGTTINVVPLADGGQALEMTDNYEPSTSDYTESPIAIRTNAALSGKVTFETRFMNKLLGVHELKIRGANSDIARFTVFSDGSFGYWNLDAGTGNFKDYKIPSASTLFKLPKDQWITLRIDMDTATKTYDLSMQAEAFKTYPGIADAPGTLDKANGIYKVNGIKFLYNSTASSIDTVRFNASRFKSQNLIDYVAMYKDTTGLPAWGSAAAVRPVHLFQTAARLEWDQAAVSSGSAASYSIYRKQGTQPFAKVATVSGDARQYDATGLQPGGTYTFRIQATGAPGQETDNGPSVTVTLPTAGSTGEYYDSFDNLPLGTMAAGGGWTPQTPNGTTINVVALAEGGQALEMTDNYEPSTSDYTESPVAFRTNDALSGKVTFETRFMNKLLGAHELKIRGANSDIVRFTVFSDGNFGYWNLDAGTGTFKDYKIPTASPVFKLPKDQWITLRIDLDTTAKTYDLSIQADAFKSYSGAVDAPGTLDAANGIYRVNGIKFLYNSTASSINTVRFSASRFKSQNLIDYVALFKPAAQAAPAEATFAADNTAPTNGNVVVTVRFPAEAATKEYKLGANGAWTPYTVPVVFASNNTIFARSTSAGGQVSNEAAYTVGNIDKTAPVTSASLSPEQPDGPNGAYAGPVTLTLGASDAGGAGVDRTEYSLDGGTTWQAYAAPVVFDRKGTYSVRYRTADKAGNIETAPTTGFAISATTVKVTLTDSGGNPLAGAVVSYYAAGWKSFGTTDASGAANKPLTDGSYTFAITYEGKTIQRTVNTGSQPVVAFQTVQVKVQLKDSSGSPLDGGEVSFYSDNWRTFGPVSGGEVVKELLPAAYSFAMKYEGKNVQKEQDVSADAVVAFQTVKVNVQLKDSSGNPLDGGEASFYSDTWRTFGVTSGGEAAKELLPGTYTYAMTYAGTISQKSQDTLVNPVVVFQTVSVTAQLRDAQGLPVDGGEAAYYAANGWQTLGVTNGGIARKELLAGSNTFSMTFAGNVRQKTQNTANSPLIEFTV</sequence>
<dbReference type="SUPFAM" id="SSF49265">
    <property type="entry name" value="Fibronectin type III"/>
    <property type="match status" value="2"/>
</dbReference>
<dbReference type="RefSeq" id="WP_187433968.1">
    <property type="nucleotide sequence ID" value="NZ_VNHS01000001.1"/>
</dbReference>
<evidence type="ECO:0000256" key="3">
    <source>
        <dbReference type="SAM" id="MobiDB-lite"/>
    </source>
</evidence>
<dbReference type="GO" id="GO:0030313">
    <property type="term" value="C:cell envelope"/>
    <property type="evidence" value="ECO:0007669"/>
    <property type="project" value="UniProtKB-SubCell"/>
</dbReference>
<keyword evidence="2" id="KW-0677">Repeat</keyword>
<feature type="region of interest" description="Disordered" evidence="3">
    <location>
        <begin position="1989"/>
        <end position="2008"/>
    </location>
</feature>
<comment type="caution">
    <text evidence="5">The sequence shown here is derived from an EMBL/GenBank/DDBJ whole genome shotgun (WGS) entry which is preliminary data.</text>
</comment>
<dbReference type="SMART" id="SM00060">
    <property type="entry name" value="FN3"/>
    <property type="match status" value="3"/>
</dbReference>
<dbReference type="SUPFAM" id="SSF49785">
    <property type="entry name" value="Galactose-binding domain-like"/>
    <property type="match status" value="1"/>
</dbReference>